<reference evidence="1" key="1">
    <citation type="submission" date="2021-02" db="EMBL/GenBank/DDBJ databases">
        <authorList>
            <person name="Dougan E. K."/>
            <person name="Rhodes N."/>
            <person name="Thang M."/>
            <person name="Chan C."/>
        </authorList>
    </citation>
    <scope>NUCLEOTIDE SEQUENCE</scope>
</reference>
<evidence type="ECO:0000313" key="2">
    <source>
        <dbReference type="Proteomes" id="UP000649617"/>
    </source>
</evidence>
<accession>A0A812TP52</accession>
<comment type="caution">
    <text evidence="1">The sequence shown here is derived from an EMBL/GenBank/DDBJ whole genome shotgun (WGS) entry which is preliminary data.</text>
</comment>
<sequence length="61" mass="6494">GKGVRCLCGGVGIGFGAGLGWAQGDMHLRHPNLVPMPSLDNELRRLQTLKASVAERLGIRL</sequence>
<evidence type="ECO:0000313" key="1">
    <source>
        <dbReference type="EMBL" id="CAE7530142.1"/>
    </source>
</evidence>
<dbReference type="AlphaFoldDB" id="A0A812TP52"/>
<proteinExistence type="predicted"/>
<dbReference type="EMBL" id="CAJNIZ010031369">
    <property type="protein sequence ID" value="CAE7530142.1"/>
    <property type="molecule type" value="Genomic_DNA"/>
</dbReference>
<dbReference type="Proteomes" id="UP000649617">
    <property type="component" value="Unassembled WGS sequence"/>
</dbReference>
<protein>
    <submittedName>
        <fullName evidence="1">Uncharacterized protein</fullName>
    </submittedName>
</protein>
<keyword evidence="2" id="KW-1185">Reference proteome</keyword>
<feature type="non-terminal residue" evidence="1">
    <location>
        <position position="61"/>
    </location>
</feature>
<organism evidence="1 2">
    <name type="scientific">Symbiodinium pilosum</name>
    <name type="common">Dinoflagellate</name>
    <dbReference type="NCBI Taxonomy" id="2952"/>
    <lineage>
        <taxon>Eukaryota</taxon>
        <taxon>Sar</taxon>
        <taxon>Alveolata</taxon>
        <taxon>Dinophyceae</taxon>
        <taxon>Suessiales</taxon>
        <taxon>Symbiodiniaceae</taxon>
        <taxon>Symbiodinium</taxon>
    </lineage>
</organism>
<gene>
    <name evidence="1" type="ORF">SPIL2461_LOCUS13961</name>
</gene>
<name>A0A812TP52_SYMPI</name>